<dbReference type="Gene3D" id="3.40.50.1820">
    <property type="entry name" value="alpha/beta hydrolase"/>
    <property type="match status" value="1"/>
</dbReference>
<accession>A0ABX9KKV1</accession>
<feature type="domain" description="Serine aminopeptidase S33" evidence="1">
    <location>
        <begin position="19"/>
        <end position="271"/>
    </location>
</feature>
<dbReference type="Pfam" id="PF12146">
    <property type="entry name" value="Hydrolase_4"/>
    <property type="match status" value="1"/>
</dbReference>
<dbReference type="InterPro" id="IPR051044">
    <property type="entry name" value="MAG_DAG_Lipase"/>
</dbReference>
<comment type="caution">
    <text evidence="2">The sequence shown here is derived from an EMBL/GenBank/DDBJ whole genome shotgun (WGS) entry which is preliminary data.</text>
</comment>
<organism evidence="2 3">
    <name type="scientific">Psychrilyobacter piezotolerans</name>
    <dbReference type="NCBI Taxonomy" id="2293438"/>
    <lineage>
        <taxon>Bacteria</taxon>
        <taxon>Fusobacteriati</taxon>
        <taxon>Fusobacteriota</taxon>
        <taxon>Fusobacteriia</taxon>
        <taxon>Fusobacteriales</taxon>
        <taxon>Fusobacteriaceae</taxon>
        <taxon>Psychrilyobacter</taxon>
    </lineage>
</organism>
<protein>
    <submittedName>
        <fullName evidence="2">Alpha/beta fold hydrolase</fullName>
    </submittedName>
</protein>
<keyword evidence="2" id="KW-0378">Hydrolase</keyword>
<dbReference type="InterPro" id="IPR029058">
    <property type="entry name" value="AB_hydrolase_fold"/>
</dbReference>
<name>A0ABX9KKV1_9FUSO</name>
<dbReference type="EMBL" id="QUAJ01000002">
    <property type="protein sequence ID" value="REI42871.1"/>
    <property type="molecule type" value="Genomic_DNA"/>
</dbReference>
<keyword evidence="3" id="KW-1185">Reference proteome</keyword>
<evidence type="ECO:0000259" key="1">
    <source>
        <dbReference type="Pfam" id="PF12146"/>
    </source>
</evidence>
<evidence type="ECO:0000313" key="3">
    <source>
        <dbReference type="Proteomes" id="UP000263486"/>
    </source>
</evidence>
<gene>
    <name evidence="2" type="ORF">DYH56_01610</name>
</gene>
<sequence length="290" mass="33548">MEMEKKIKLWEPPAAMGIKGTVFIIHGMGEYSKRYEGTAGYLNDNGYRVAMIDHAGHGNNIKRLDELGLVKDEFKSSLEEIVDSIEKIRDDRPLFILGHSMGSFMAQILLERGVGSDGFILSGSTRPSKVSIKFGYFLSGFLLIFRNKRDLILNKLLFGRNNLKFTGDKKFRWLSRDEKMVEEYEADPLCGFIPYTSYFKGLFYLLRESLKIGNKRNYIKTPVYIFSGSDDPVGVYGSGVEKLYEFYKKIGYRDITLKLYTKGRHEMLNEVNRREVCDDLLTWLDRRAER</sequence>
<dbReference type="SUPFAM" id="SSF53474">
    <property type="entry name" value="alpha/beta-Hydrolases"/>
    <property type="match status" value="1"/>
</dbReference>
<evidence type="ECO:0000313" key="2">
    <source>
        <dbReference type="EMBL" id="REI42871.1"/>
    </source>
</evidence>
<reference evidence="2 3" key="1">
    <citation type="submission" date="2018-08" db="EMBL/GenBank/DDBJ databases">
        <title>Draft genome sequence of Psychrilyobacter sp. strain SD5 isolated from Black Sea water.</title>
        <authorList>
            <person name="Yadav S."/>
            <person name="Villanueva L."/>
            <person name="Damste J.S.S."/>
        </authorList>
    </citation>
    <scope>NUCLEOTIDE SEQUENCE [LARGE SCALE GENOMIC DNA]</scope>
    <source>
        <strain evidence="2 3">SD5</strain>
    </source>
</reference>
<dbReference type="Proteomes" id="UP000263486">
    <property type="component" value="Unassembled WGS sequence"/>
</dbReference>
<dbReference type="GO" id="GO:0016787">
    <property type="term" value="F:hydrolase activity"/>
    <property type="evidence" value="ECO:0007669"/>
    <property type="project" value="UniProtKB-KW"/>
</dbReference>
<dbReference type="InterPro" id="IPR022742">
    <property type="entry name" value="Hydrolase_4"/>
</dbReference>
<dbReference type="PANTHER" id="PTHR11614">
    <property type="entry name" value="PHOSPHOLIPASE-RELATED"/>
    <property type="match status" value="1"/>
</dbReference>
<proteinExistence type="predicted"/>